<name>A0A348WP92_9GAMM</name>
<dbReference type="GO" id="GO:0032259">
    <property type="term" value="P:methylation"/>
    <property type="evidence" value="ECO:0007669"/>
    <property type="project" value="UniProtKB-KW"/>
</dbReference>
<reference evidence="1 2" key="1">
    <citation type="journal article" date="2018" name="Nat. Biotechnol.">
        <title>A standardized bacterial taxonomy based on genome phylogeny substantially revises the tree of life.</title>
        <authorList>
            <person name="Parks D.H."/>
            <person name="Chuvochina M."/>
            <person name="Waite D.W."/>
            <person name="Rinke C."/>
            <person name="Skarshewski A."/>
            <person name="Chaumeil P.A."/>
            <person name="Hugenholtz P."/>
        </authorList>
    </citation>
    <scope>NUCLEOTIDE SEQUENCE [LARGE SCALE GENOMIC DNA]</scope>
    <source>
        <strain evidence="1">UBA9360</strain>
    </source>
</reference>
<dbReference type="Proteomes" id="UP000262878">
    <property type="component" value="Unassembled WGS sequence"/>
</dbReference>
<dbReference type="Pfam" id="PF13489">
    <property type="entry name" value="Methyltransf_23"/>
    <property type="match status" value="1"/>
</dbReference>
<evidence type="ECO:0000313" key="2">
    <source>
        <dbReference type="Proteomes" id="UP000262878"/>
    </source>
</evidence>
<dbReference type="GO" id="GO:0008168">
    <property type="term" value="F:methyltransferase activity"/>
    <property type="evidence" value="ECO:0007669"/>
    <property type="project" value="UniProtKB-KW"/>
</dbReference>
<dbReference type="SUPFAM" id="SSF53335">
    <property type="entry name" value="S-adenosyl-L-methionine-dependent methyltransferases"/>
    <property type="match status" value="1"/>
</dbReference>
<dbReference type="InterPro" id="IPR029063">
    <property type="entry name" value="SAM-dependent_MTases_sf"/>
</dbReference>
<gene>
    <name evidence="1" type="ORF">DCR58_06155</name>
</gene>
<dbReference type="AlphaFoldDB" id="A0A348WP92"/>
<dbReference type="EMBL" id="DMUP01000141">
    <property type="protein sequence ID" value="HAR56354.1"/>
    <property type="molecule type" value="Genomic_DNA"/>
</dbReference>
<evidence type="ECO:0000313" key="1">
    <source>
        <dbReference type="EMBL" id="HAR56354.1"/>
    </source>
</evidence>
<proteinExistence type="predicted"/>
<dbReference type="Gene3D" id="3.40.50.150">
    <property type="entry name" value="Vaccinia Virus protein VP39"/>
    <property type="match status" value="1"/>
</dbReference>
<keyword evidence="1" id="KW-0489">Methyltransferase</keyword>
<sequence>MLLCPLCHASSSFYARDKRRAFHQCRQCRLVFADPATHVDREEEKRLYETHENDPLDPRYRAFLNQLWQPLQKVCRDSGYRTALDFGSGPGPTLHLMMEESGLNARHYDPIYSPDEILLSHSYDVVTCTEVIEHFFYPQREFAQLRRLVKPGGTLATMTKPYVSAERFPNWHYKNDLTHVSFFNDETYRYIAEQFGFRVERITNEVTFFRCIKSC</sequence>
<comment type="caution">
    <text evidence="1">The sequence shown here is derived from an EMBL/GenBank/DDBJ whole genome shotgun (WGS) entry which is preliminary data.</text>
</comment>
<accession>A0A348WP92</accession>
<organism evidence="1 2">
    <name type="scientific">Idiomarina baltica</name>
    <dbReference type="NCBI Taxonomy" id="190892"/>
    <lineage>
        <taxon>Bacteria</taxon>
        <taxon>Pseudomonadati</taxon>
        <taxon>Pseudomonadota</taxon>
        <taxon>Gammaproteobacteria</taxon>
        <taxon>Alteromonadales</taxon>
        <taxon>Idiomarinaceae</taxon>
        <taxon>Idiomarina</taxon>
    </lineage>
</organism>
<dbReference type="STRING" id="314276.OS145_03160"/>
<protein>
    <submittedName>
        <fullName evidence="1">2-polyprenyl-3-methyl-5-hydroxy-6-metoxy-1, 4-benzoquinol methylase</fullName>
    </submittedName>
</protein>
<keyword evidence="1" id="KW-0808">Transferase</keyword>